<accession>A0A218X5X9</accession>
<evidence type="ECO:0000313" key="2">
    <source>
        <dbReference type="Proteomes" id="UP000197138"/>
    </source>
</evidence>
<comment type="caution">
    <text evidence="1">The sequence shown here is derived from an EMBL/GenBank/DDBJ whole genome shotgun (WGS) entry which is preliminary data.</text>
</comment>
<dbReference type="Proteomes" id="UP000197138">
    <property type="component" value="Unassembled WGS sequence"/>
</dbReference>
<dbReference type="AlphaFoldDB" id="A0A218X5X9"/>
<reference evidence="2" key="1">
    <citation type="journal article" date="2017" name="Plant J.">
        <title>The pomegranate (Punica granatum L.) genome and the genomics of punicalagin biosynthesis.</title>
        <authorList>
            <person name="Qin G."/>
            <person name="Xu C."/>
            <person name="Ming R."/>
            <person name="Tang H."/>
            <person name="Guyot R."/>
            <person name="Kramer E.M."/>
            <person name="Hu Y."/>
            <person name="Yi X."/>
            <person name="Qi Y."/>
            <person name="Xu X."/>
            <person name="Gao Z."/>
            <person name="Pan H."/>
            <person name="Jian J."/>
            <person name="Tian Y."/>
            <person name="Yue Z."/>
            <person name="Xu Y."/>
        </authorList>
    </citation>
    <scope>NUCLEOTIDE SEQUENCE [LARGE SCALE GENOMIC DNA]</scope>
    <source>
        <strain evidence="2">cv. Dabenzi</strain>
    </source>
</reference>
<proteinExistence type="predicted"/>
<dbReference type="EMBL" id="MTKT01002214">
    <property type="protein sequence ID" value="OWM80645.1"/>
    <property type="molecule type" value="Genomic_DNA"/>
</dbReference>
<evidence type="ECO:0000313" key="1">
    <source>
        <dbReference type="EMBL" id="OWM80645.1"/>
    </source>
</evidence>
<sequence>MVTAASIASTTIPVAAEIVASATTLVVTSISIDTTGRGLGLVDDDAHAIEILAIHPLDRILHGLLIDEGDESEATGPLGLTILDDLRV</sequence>
<name>A0A218X5X9_PUNGR</name>
<gene>
    <name evidence="1" type="ORF">CDL15_Pgr006675</name>
</gene>
<organism evidence="1 2">
    <name type="scientific">Punica granatum</name>
    <name type="common">Pomegranate</name>
    <dbReference type="NCBI Taxonomy" id="22663"/>
    <lineage>
        <taxon>Eukaryota</taxon>
        <taxon>Viridiplantae</taxon>
        <taxon>Streptophyta</taxon>
        <taxon>Embryophyta</taxon>
        <taxon>Tracheophyta</taxon>
        <taxon>Spermatophyta</taxon>
        <taxon>Magnoliopsida</taxon>
        <taxon>eudicotyledons</taxon>
        <taxon>Gunneridae</taxon>
        <taxon>Pentapetalae</taxon>
        <taxon>rosids</taxon>
        <taxon>malvids</taxon>
        <taxon>Myrtales</taxon>
        <taxon>Lythraceae</taxon>
        <taxon>Punica</taxon>
    </lineage>
</organism>
<protein>
    <submittedName>
        <fullName evidence="1">Uncharacterized protein</fullName>
    </submittedName>
</protein>